<gene>
    <name evidence="1" type="ORF">GMARGA_LOCUS35772</name>
</gene>
<accession>A0ABN7WWE0</accession>
<reference evidence="1 2" key="1">
    <citation type="submission" date="2021-06" db="EMBL/GenBank/DDBJ databases">
        <authorList>
            <person name="Kallberg Y."/>
            <person name="Tangrot J."/>
            <person name="Rosling A."/>
        </authorList>
    </citation>
    <scope>NUCLEOTIDE SEQUENCE [LARGE SCALE GENOMIC DNA]</scope>
    <source>
        <strain evidence="1 2">120-4 pot B 10/14</strain>
    </source>
</reference>
<proteinExistence type="predicted"/>
<dbReference type="EMBL" id="CAJVQB010067725">
    <property type="protein sequence ID" value="CAG8842035.1"/>
    <property type="molecule type" value="Genomic_DNA"/>
</dbReference>
<dbReference type="Proteomes" id="UP000789901">
    <property type="component" value="Unassembled WGS sequence"/>
</dbReference>
<feature type="non-terminal residue" evidence="1">
    <location>
        <position position="1"/>
    </location>
</feature>
<evidence type="ECO:0000313" key="2">
    <source>
        <dbReference type="Proteomes" id="UP000789901"/>
    </source>
</evidence>
<evidence type="ECO:0000313" key="1">
    <source>
        <dbReference type="EMBL" id="CAG8842035.1"/>
    </source>
</evidence>
<protein>
    <submittedName>
        <fullName evidence="1">24824_t:CDS:1</fullName>
    </submittedName>
</protein>
<name>A0ABN7WWE0_GIGMA</name>
<keyword evidence="2" id="KW-1185">Reference proteome</keyword>
<organism evidence="1 2">
    <name type="scientific">Gigaspora margarita</name>
    <dbReference type="NCBI Taxonomy" id="4874"/>
    <lineage>
        <taxon>Eukaryota</taxon>
        <taxon>Fungi</taxon>
        <taxon>Fungi incertae sedis</taxon>
        <taxon>Mucoromycota</taxon>
        <taxon>Glomeromycotina</taxon>
        <taxon>Glomeromycetes</taxon>
        <taxon>Diversisporales</taxon>
        <taxon>Gigasporaceae</taxon>
        <taxon>Gigaspora</taxon>
    </lineage>
</organism>
<comment type="caution">
    <text evidence="1">The sequence shown here is derived from an EMBL/GenBank/DDBJ whole genome shotgun (WGS) entry which is preliminary data.</text>
</comment>
<sequence>LSLIQTISVTSTSDSTYSSKDLSNAFSLLLYTTPVVTNSYKFNDNIGRQSSMLSKKLYNPVNGQKGIDSNIIVSYSNINGRYDFLKDSLKKSIILAVGRIKLNPIKQYATMTFQDSNKRRKTGLFASLTKNSSNNLPTVNFPNLVNQTRPTYLNPNLLKSHLPIG</sequence>